<gene>
    <name evidence="2" type="ORF">LSTR_LSTR007503</name>
</gene>
<protein>
    <submittedName>
        <fullName evidence="2">Uncharacterized protein</fullName>
    </submittedName>
</protein>
<evidence type="ECO:0000313" key="2">
    <source>
        <dbReference type="EMBL" id="RZF40620.1"/>
    </source>
</evidence>
<dbReference type="InParanoid" id="A0A482X5E3"/>
<organism evidence="2 3">
    <name type="scientific">Laodelphax striatellus</name>
    <name type="common">Small brown planthopper</name>
    <name type="synonym">Delphax striatella</name>
    <dbReference type="NCBI Taxonomy" id="195883"/>
    <lineage>
        <taxon>Eukaryota</taxon>
        <taxon>Metazoa</taxon>
        <taxon>Ecdysozoa</taxon>
        <taxon>Arthropoda</taxon>
        <taxon>Hexapoda</taxon>
        <taxon>Insecta</taxon>
        <taxon>Pterygota</taxon>
        <taxon>Neoptera</taxon>
        <taxon>Paraneoptera</taxon>
        <taxon>Hemiptera</taxon>
        <taxon>Auchenorrhyncha</taxon>
        <taxon>Fulgoroidea</taxon>
        <taxon>Delphacidae</taxon>
        <taxon>Criomorphinae</taxon>
        <taxon>Laodelphax</taxon>
    </lineage>
</organism>
<proteinExistence type="predicted"/>
<evidence type="ECO:0000313" key="3">
    <source>
        <dbReference type="Proteomes" id="UP000291343"/>
    </source>
</evidence>
<evidence type="ECO:0000256" key="1">
    <source>
        <dbReference type="SAM" id="MobiDB-lite"/>
    </source>
</evidence>
<feature type="region of interest" description="Disordered" evidence="1">
    <location>
        <begin position="40"/>
        <end position="77"/>
    </location>
</feature>
<dbReference type="AlphaFoldDB" id="A0A482X5E3"/>
<dbReference type="EMBL" id="QKKF02018119">
    <property type="protein sequence ID" value="RZF40620.1"/>
    <property type="molecule type" value="Genomic_DNA"/>
</dbReference>
<comment type="caution">
    <text evidence="2">The sequence shown here is derived from an EMBL/GenBank/DDBJ whole genome shotgun (WGS) entry which is preliminary data.</text>
</comment>
<reference evidence="2 3" key="1">
    <citation type="journal article" date="2017" name="Gigascience">
        <title>Genome sequence of the small brown planthopper, Laodelphax striatellus.</title>
        <authorList>
            <person name="Zhu J."/>
            <person name="Jiang F."/>
            <person name="Wang X."/>
            <person name="Yang P."/>
            <person name="Bao Y."/>
            <person name="Zhao W."/>
            <person name="Wang W."/>
            <person name="Lu H."/>
            <person name="Wang Q."/>
            <person name="Cui N."/>
            <person name="Li J."/>
            <person name="Chen X."/>
            <person name="Luo L."/>
            <person name="Yu J."/>
            <person name="Kang L."/>
            <person name="Cui F."/>
        </authorList>
    </citation>
    <scope>NUCLEOTIDE SEQUENCE [LARGE SCALE GENOMIC DNA]</scope>
    <source>
        <strain evidence="2">Lst14</strain>
    </source>
</reference>
<accession>A0A482X5E3</accession>
<keyword evidence="3" id="KW-1185">Reference proteome</keyword>
<name>A0A482X5E3_LAOST</name>
<feature type="compositionally biased region" description="Basic and acidic residues" evidence="1">
    <location>
        <begin position="56"/>
        <end position="77"/>
    </location>
</feature>
<dbReference type="Proteomes" id="UP000291343">
    <property type="component" value="Unassembled WGS sequence"/>
</dbReference>
<sequence length="108" mass="12305">MCDKRIKLSVSSYRKLSSEKEEKETNLLKTFKKVDSFFKPSESEEGCSSHQQHNVSDTDRDTNIDNKSAAESEGFELKSDSELTVGADVQVSENSDIYFLQKQDKYLP</sequence>
<feature type="compositionally biased region" description="Polar residues" evidence="1">
    <location>
        <begin position="46"/>
        <end position="55"/>
    </location>
</feature>